<gene>
    <name evidence="7" type="ORF">OTU49_006995</name>
</gene>
<dbReference type="SUPFAM" id="SSF53474">
    <property type="entry name" value="alpha/beta-Hydrolases"/>
    <property type="match status" value="1"/>
</dbReference>
<evidence type="ECO:0000256" key="4">
    <source>
        <dbReference type="ARBA" id="ARBA00023180"/>
    </source>
</evidence>
<dbReference type="PANTHER" id="PTHR11559">
    <property type="entry name" value="CARBOXYLESTERASE"/>
    <property type="match status" value="1"/>
</dbReference>
<feature type="non-terminal residue" evidence="7">
    <location>
        <position position="1"/>
    </location>
</feature>
<comment type="similarity">
    <text evidence="1 5">Belongs to the type-B carboxylesterase/lipase family.</text>
</comment>
<feature type="domain" description="Carboxylesterase type B" evidence="6">
    <location>
        <begin position="56"/>
        <end position="575"/>
    </location>
</feature>
<keyword evidence="4" id="KW-0325">Glycoprotein</keyword>
<dbReference type="InterPro" id="IPR029058">
    <property type="entry name" value="AB_hydrolase_fold"/>
</dbReference>
<evidence type="ECO:0000256" key="2">
    <source>
        <dbReference type="ARBA" id="ARBA00022487"/>
    </source>
</evidence>
<evidence type="ECO:0000259" key="6">
    <source>
        <dbReference type="Pfam" id="PF00135"/>
    </source>
</evidence>
<dbReference type="InterPro" id="IPR050309">
    <property type="entry name" value="Type-B_Carboxylest/Lipase"/>
</dbReference>
<dbReference type="Pfam" id="PF00135">
    <property type="entry name" value="COesterase"/>
    <property type="match status" value="1"/>
</dbReference>
<protein>
    <recommendedName>
        <fullName evidence="5">Carboxylic ester hydrolase</fullName>
        <ecNumber evidence="5">3.1.1.-</ecNumber>
    </recommendedName>
</protein>
<dbReference type="Proteomes" id="UP001445076">
    <property type="component" value="Unassembled WGS sequence"/>
</dbReference>
<sequence>SGGRDSRHQLAWGVQVSLPHNNTSIILLKGEAVTMRVAVMVVVLVAGVLGQEAVLPVVNTEEGRISGLKEHSLNGAVVYAYRSIPFAQPPVGDLRLKAPVASLRWDGVRDGSSAPPHCLQPDFMTMLTATKELHGSEDCLYLNVFTPSEPGSSRRDLPVMVFIHGGAFFCGSASEFGPNALLNHDMVLVVIQYRLGVLGFLSTEDDTIPGNFGLLDQVLALQWVQRNIHHFGGDPQKVTIFGESAGAASVSYHLLSPKSRGLYSQAIMQSGSALNPWAHGKSRRDLALHVGRTVGCGKLEDSHDLLGCLQQANAEKLTSILSDFIVFHWFPLVSMGPRVDGDFLVEEPAKTLKEGRQNNVPIISGVTTDEAAMFSIEIAGNESVLASLKEKFSEASVAILEIGAHEDNPVDLATKIFQHYLGGVNPGVDYSEQFNQMMSDRLFKVGAHHTSRLHSQVATTYTYEFNHRGQFSLLNVLPWLSTENKHWVSHGDDLLYLFNGGGVWAALHFSNPDDLYVRDLFTQLWFNFAATGSPTPDDSLGFIWSPTTPSAPYHLNLNSKPSMVPDSHSEMMEFWTSLPTKENLILYPEREVTPKMEEKETREEL</sequence>
<accession>A0AAW0WJG3</accession>
<name>A0AAW0WJG3_CHEQU</name>
<dbReference type="GO" id="GO:0052689">
    <property type="term" value="F:carboxylic ester hydrolase activity"/>
    <property type="evidence" value="ECO:0007669"/>
    <property type="project" value="UniProtKB-KW"/>
</dbReference>
<keyword evidence="8" id="KW-1185">Reference proteome</keyword>
<dbReference type="InterPro" id="IPR002018">
    <property type="entry name" value="CarbesteraseB"/>
</dbReference>
<dbReference type="CDD" id="cd00312">
    <property type="entry name" value="Esterase_lipase"/>
    <property type="match status" value="1"/>
</dbReference>
<dbReference type="AlphaFoldDB" id="A0AAW0WJG3"/>
<evidence type="ECO:0000256" key="1">
    <source>
        <dbReference type="ARBA" id="ARBA00005964"/>
    </source>
</evidence>
<dbReference type="EC" id="3.1.1.-" evidence="5"/>
<dbReference type="PROSITE" id="PS00941">
    <property type="entry name" value="CARBOXYLESTERASE_B_2"/>
    <property type="match status" value="1"/>
</dbReference>
<dbReference type="EMBL" id="JARKIK010000057">
    <property type="protein sequence ID" value="KAK8732251.1"/>
    <property type="molecule type" value="Genomic_DNA"/>
</dbReference>
<reference evidence="7 8" key="1">
    <citation type="journal article" date="2024" name="BMC Genomics">
        <title>Genome assembly of redclaw crayfish (Cherax quadricarinatus) provides insights into its immune adaptation and hypoxia tolerance.</title>
        <authorList>
            <person name="Liu Z."/>
            <person name="Zheng J."/>
            <person name="Li H."/>
            <person name="Fang K."/>
            <person name="Wang S."/>
            <person name="He J."/>
            <person name="Zhou D."/>
            <person name="Weng S."/>
            <person name="Chi M."/>
            <person name="Gu Z."/>
            <person name="He J."/>
            <person name="Li F."/>
            <person name="Wang M."/>
        </authorList>
    </citation>
    <scope>NUCLEOTIDE SEQUENCE [LARGE SCALE GENOMIC DNA]</scope>
    <source>
        <strain evidence="7">ZL_2023a</strain>
    </source>
</reference>
<proteinExistence type="inferred from homology"/>
<evidence type="ECO:0000313" key="8">
    <source>
        <dbReference type="Proteomes" id="UP001445076"/>
    </source>
</evidence>
<dbReference type="InterPro" id="IPR019819">
    <property type="entry name" value="Carboxylesterase_B_CS"/>
</dbReference>
<dbReference type="PROSITE" id="PS00122">
    <property type="entry name" value="CARBOXYLESTERASE_B_1"/>
    <property type="match status" value="1"/>
</dbReference>
<organism evidence="7 8">
    <name type="scientific">Cherax quadricarinatus</name>
    <name type="common">Australian red claw crayfish</name>
    <dbReference type="NCBI Taxonomy" id="27406"/>
    <lineage>
        <taxon>Eukaryota</taxon>
        <taxon>Metazoa</taxon>
        <taxon>Ecdysozoa</taxon>
        <taxon>Arthropoda</taxon>
        <taxon>Crustacea</taxon>
        <taxon>Multicrustacea</taxon>
        <taxon>Malacostraca</taxon>
        <taxon>Eumalacostraca</taxon>
        <taxon>Eucarida</taxon>
        <taxon>Decapoda</taxon>
        <taxon>Pleocyemata</taxon>
        <taxon>Astacidea</taxon>
        <taxon>Parastacoidea</taxon>
        <taxon>Parastacidae</taxon>
        <taxon>Cherax</taxon>
    </lineage>
</organism>
<dbReference type="InterPro" id="IPR019826">
    <property type="entry name" value="Carboxylesterase_B_AS"/>
</dbReference>
<dbReference type="Gene3D" id="3.40.50.1820">
    <property type="entry name" value="alpha/beta hydrolase"/>
    <property type="match status" value="1"/>
</dbReference>
<evidence type="ECO:0000256" key="5">
    <source>
        <dbReference type="RuleBase" id="RU361235"/>
    </source>
</evidence>
<keyword evidence="3 5" id="KW-0378">Hydrolase</keyword>
<comment type="caution">
    <text evidence="7">The sequence shown here is derived from an EMBL/GenBank/DDBJ whole genome shotgun (WGS) entry which is preliminary data.</text>
</comment>
<evidence type="ECO:0000313" key="7">
    <source>
        <dbReference type="EMBL" id="KAK8732251.1"/>
    </source>
</evidence>
<keyword evidence="2" id="KW-0719">Serine esterase</keyword>
<evidence type="ECO:0000256" key="3">
    <source>
        <dbReference type="ARBA" id="ARBA00022801"/>
    </source>
</evidence>